<comment type="caution">
    <text evidence="2">The sequence shown here is derived from an EMBL/GenBank/DDBJ whole genome shotgun (WGS) entry which is preliminary data.</text>
</comment>
<sequence>MGKNHVTQIQGKLRLWADLVKETTECSRRAAVSMSWETVASSAAARRQTTTLASTAVRRETAAAKMGRERRVATKSNWRSASASAQRDLESPASVAARPRVGGGDWVLQLCGRGARGRQVGLPLAEHDAVSMWKLVVGQGNNDPWLCSPKDFLGREIWEFHPDAEIERLRREYTRNRFTHRESSDLLLRMQARIEAEQEGEMISWKETMNPGSSGGFSHGSSLPYGTTHNNILIEDE</sequence>
<dbReference type="OrthoDB" id="685449at2759"/>
<dbReference type="Proteomes" id="UP000324897">
    <property type="component" value="Unassembled WGS sequence"/>
</dbReference>
<dbReference type="Gramene" id="TVU06548">
    <property type="protein sequence ID" value="TVU06548"/>
    <property type="gene ID" value="EJB05_49769"/>
</dbReference>
<evidence type="ECO:0000313" key="3">
    <source>
        <dbReference type="Proteomes" id="UP000324897"/>
    </source>
</evidence>
<protein>
    <submittedName>
        <fullName evidence="2">Uncharacterized protein</fullName>
    </submittedName>
</protein>
<dbReference type="EMBL" id="RWGY01000051">
    <property type="protein sequence ID" value="TVU06548.1"/>
    <property type="molecule type" value="Genomic_DNA"/>
</dbReference>
<feature type="region of interest" description="Disordered" evidence="1">
    <location>
        <begin position="61"/>
        <end position="96"/>
    </location>
</feature>
<accession>A0A5J9T6E6</accession>
<name>A0A5J9T6E6_9POAL</name>
<organism evidence="2 3">
    <name type="scientific">Eragrostis curvula</name>
    <name type="common">weeping love grass</name>
    <dbReference type="NCBI Taxonomy" id="38414"/>
    <lineage>
        <taxon>Eukaryota</taxon>
        <taxon>Viridiplantae</taxon>
        <taxon>Streptophyta</taxon>
        <taxon>Embryophyta</taxon>
        <taxon>Tracheophyta</taxon>
        <taxon>Spermatophyta</taxon>
        <taxon>Magnoliopsida</taxon>
        <taxon>Liliopsida</taxon>
        <taxon>Poales</taxon>
        <taxon>Poaceae</taxon>
        <taxon>PACMAD clade</taxon>
        <taxon>Chloridoideae</taxon>
        <taxon>Eragrostideae</taxon>
        <taxon>Eragrostidinae</taxon>
        <taxon>Eragrostis</taxon>
    </lineage>
</organism>
<feature type="compositionally biased region" description="Basic and acidic residues" evidence="1">
    <location>
        <begin position="61"/>
        <end position="72"/>
    </location>
</feature>
<evidence type="ECO:0000256" key="1">
    <source>
        <dbReference type="SAM" id="MobiDB-lite"/>
    </source>
</evidence>
<feature type="compositionally biased region" description="Polar residues" evidence="1">
    <location>
        <begin position="74"/>
        <end position="85"/>
    </location>
</feature>
<gene>
    <name evidence="2" type="ORF">EJB05_49769</name>
</gene>
<reference evidence="2 3" key="1">
    <citation type="journal article" date="2019" name="Sci. Rep.">
        <title>A high-quality genome of Eragrostis curvula grass provides insights into Poaceae evolution and supports new strategies to enhance forage quality.</title>
        <authorList>
            <person name="Carballo J."/>
            <person name="Santos B.A.C.M."/>
            <person name="Zappacosta D."/>
            <person name="Garbus I."/>
            <person name="Selva J.P."/>
            <person name="Gallo C.A."/>
            <person name="Diaz A."/>
            <person name="Albertini E."/>
            <person name="Caccamo M."/>
            <person name="Echenique V."/>
        </authorList>
    </citation>
    <scope>NUCLEOTIDE SEQUENCE [LARGE SCALE GENOMIC DNA]</scope>
    <source>
        <strain evidence="3">cv. Victoria</strain>
        <tissue evidence="2">Leaf</tissue>
    </source>
</reference>
<feature type="non-terminal residue" evidence="2">
    <location>
        <position position="1"/>
    </location>
</feature>
<evidence type="ECO:0000313" key="2">
    <source>
        <dbReference type="EMBL" id="TVU06548.1"/>
    </source>
</evidence>
<keyword evidence="3" id="KW-1185">Reference proteome</keyword>
<proteinExistence type="predicted"/>
<dbReference type="AlphaFoldDB" id="A0A5J9T6E6"/>